<dbReference type="EMBL" id="CP016250">
    <property type="protein sequence ID" value="ANQ10057.1"/>
    <property type="molecule type" value="Genomic_DNA"/>
</dbReference>
<evidence type="ECO:0000256" key="1">
    <source>
        <dbReference type="ARBA" id="ARBA00004163"/>
    </source>
</evidence>
<dbReference type="GO" id="GO:0005789">
    <property type="term" value="C:endoplasmic reticulum membrane"/>
    <property type="evidence" value="ECO:0007669"/>
    <property type="project" value="UniProtKB-SubCell"/>
</dbReference>
<keyword evidence="5" id="KW-0931">ER-Golgi transport</keyword>
<keyword evidence="3 10" id="KW-0812">Transmembrane</keyword>
<dbReference type="Proteomes" id="UP000092716">
    <property type="component" value="Chromosome 12"/>
</dbReference>
<comment type="subcellular location">
    <subcellularLocation>
        <location evidence="1">Endoplasmic reticulum membrane</location>
        <topology evidence="1">Single-pass type IV membrane protein</topology>
    </subcellularLocation>
</comment>
<dbReference type="GO" id="GO:0031201">
    <property type="term" value="C:SNARE complex"/>
    <property type="evidence" value="ECO:0007669"/>
    <property type="project" value="TreeGrafter"/>
</dbReference>
<dbReference type="AlphaFoldDB" id="A0A1B1E503"/>
<gene>
    <name evidence="12" type="ORF">PCOAH_00038890</name>
</gene>
<feature type="domain" description="Sec20 C-terminal" evidence="11">
    <location>
        <begin position="146"/>
        <end position="235"/>
    </location>
</feature>
<dbReference type="PANTHER" id="PTHR12825:SF0">
    <property type="entry name" value="VESICLE TRANSPORT PROTEIN SEC20"/>
    <property type="match status" value="1"/>
</dbReference>
<keyword evidence="7" id="KW-0175">Coiled coil</keyword>
<evidence type="ECO:0000313" key="13">
    <source>
        <dbReference type="Proteomes" id="UP000092716"/>
    </source>
</evidence>
<dbReference type="PANTHER" id="PTHR12825">
    <property type="entry name" value="BNIP1-RELATED"/>
    <property type="match status" value="1"/>
</dbReference>
<evidence type="ECO:0000313" key="12">
    <source>
        <dbReference type="EMBL" id="ANQ10057.1"/>
    </source>
</evidence>
<evidence type="ECO:0000256" key="4">
    <source>
        <dbReference type="ARBA" id="ARBA00022824"/>
    </source>
</evidence>
<evidence type="ECO:0000256" key="7">
    <source>
        <dbReference type="ARBA" id="ARBA00023054"/>
    </source>
</evidence>
<reference evidence="13" key="1">
    <citation type="submission" date="2016-06" db="EMBL/GenBank/DDBJ databases">
        <title>First high quality genome sequence of Plasmodium coatneyi using continuous long reads from single molecule, real-time sequencing.</title>
        <authorList>
            <person name="Chien J.-T."/>
            <person name="Pakala S.B."/>
            <person name="Geraldo J.A."/>
            <person name="Lapp S.A."/>
            <person name="Barnwell J.W."/>
            <person name="Kissinger J.C."/>
            <person name="Galinski M.R."/>
            <person name="Humphrey J.C."/>
        </authorList>
    </citation>
    <scope>NUCLEOTIDE SEQUENCE [LARGE SCALE GENOMIC DNA]</scope>
    <source>
        <strain evidence="13">Hackeri</strain>
    </source>
</reference>
<dbReference type="GO" id="GO:0005484">
    <property type="term" value="F:SNAP receptor activity"/>
    <property type="evidence" value="ECO:0007669"/>
    <property type="project" value="InterPro"/>
</dbReference>
<name>A0A1B1E503_9APIC</name>
<sequence>MKKPFLPNLGKKNENVETLGKISSMINHMKLIDDSLKNLFLSEDDDLNSHDSFLLFRGKVAKRIVHYSSLAAECKDKILCAEVSDEDVEEIKQQFEYHQGNVERYKSKLSIWWNKKGKDYHRLCMNEFLTKRKSDDHGAFSESPEKKQTDANLKDTKQMMIEEINRMKNVRSELLESSHKLRKQDQIFNMFESKIKSSTELLFSLKKKAQNDTRYVWYSFFFFLSVCCYIILRRLGVIWALITAIKLVLSLMFYLVKFALGIFHFVKKANEEKGASGEDDLGKTLVPIPVTTEL</sequence>
<dbReference type="OrthoDB" id="365988at2759"/>
<evidence type="ECO:0000256" key="5">
    <source>
        <dbReference type="ARBA" id="ARBA00022892"/>
    </source>
</evidence>
<evidence type="ECO:0000256" key="3">
    <source>
        <dbReference type="ARBA" id="ARBA00022692"/>
    </source>
</evidence>
<keyword evidence="13" id="KW-1185">Reference proteome</keyword>
<evidence type="ECO:0000259" key="11">
    <source>
        <dbReference type="Pfam" id="PF03908"/>
    </source>
</evidence>
<accession>A0A1B1E503</accession>
<evidence type="ECO:0000256" key="10">
    <source>
        <dbReference type="SAM" id="Phobius"/>
    </source>
</evidence>
<protein>
    <recommendedName>
        <fullName evidence="11">Sec20 C-terminal domain-containing protein</fullName>
    </recommendedName>
</protein>
<dbReference type="Pfam" id="PF03908">
    <property type="entry name" value="Sec20"/>
    <property type="match status" value="1"/>
</dbReference>
<evidence type="ECO:0000256" key="6">
    <source>
        <dbReference type="ARBA" id="ARBA00022989"/>
    </source>
</evidence>
<evidence type="ECO:0000256" key="9">
    <source>
        <dbReference type="ARBA" id="ARBA00037934"/>
    </source>
</evidence>
<evidence type="ECO:0000256" key="2">
    <source>
        <dbReference type="ARBA" id="ARBA00022448"/>
    </source>
</evidence>
<feature type="transmembrane region" description="Helical" evidence="10">
    <location>
        <begin position="215"/>
        <end position="232"/>
    </location>
</feature>
<dbReference type="VEuPathDB" id="PlasmoDB:PCOAH_00038890"/>
<keyword evidence="2" id="KW-0813">Transport</keyword>
<dbReference type="GeneID" id="30910620"/>
<dbReference type="GO" id="GO:0006890">
    <property type="term" value="P:retrograde vesicle-mediated transport, Golgi to endoplasmic reticulum"/>
    <property type="evidence" value="ECO:0007669"/>
    <property type="project" value="InterPro"/>
</dbReference>
<dbReference type="InterPro" id="IPR005606">
    <property type="entry name" value="Sec20"/>
</dbReference>
<dbReference type="RefSeq" id="XP_019916752.1">
    <property type="nucleotide sequence ID" value="XM_020060680.1"/>
</dbReference>
<proteinExistence type="inferred from homology"/>
<organism evidence="12 13">
    <name type="scientific">Plasmodium coatneyi</name>
    <dbReference type="NCBI Taxonomy" id="208452"/>
    <lineage>
        <taxon>Eukaryota</taxon>
        <taxon>Sar</taxon>
        <taxon>Alveolata</taxon>
        <taxon>Apicomplexa</taxon>
        <taxon>Aconoidasida</taxon>
        <taxon>Haemosporida</taxon>
        <taxon>Plasmodiidae</taxon>
        <taxon>Plasmodium</taxon>
    </lineage>
</organism>
<dbReference type="KEGG" id="pcot:PCOAH_00038890"/>
<evidence type="ECO:0000256" key="8">
    <source>
        <dbReference type="ARBA" id="ARBA00023136"/>
    </source>
</evidence>
<keyword evidence="6 10" id="KW-1133">Transmembrane helix</keyword>
<keyword evidence="4" id="KW-0256">Endoplasmic reticulum</keyword>
<keyword evidence="8 10" id="KW-0472">Membrane</keyword>
<comment type="similarity">
    <text evidence="9">Belongs to the SEC20 family.</text>
</comment>
<dbReference type="InterPro" id="IPR056173">
    <property type="entry name" value="Sec20_C"/>
</dbReference>
<feature type="transmembrane region" description="Helical" evidence="10">
    <location>
        <begin position="238"/>
        <end position="263"/>
    </location>
</feature>